<protein>
    <submittedName>
        <fullName evidence="2">Stage II sporulation protein D</fullName>
    </submittedName>
</protein>
<organism evidence="2 3">
    <name type="scientific">Romboutsia maritimum</name>
    <dbReference type="NCBI Taxonomy" id="2020948"/>
    <lineage>
        <taxon>Bacteria</taxon>
        <taxon>Bacillati</taxon>
        <taxon>Bacillota</taxon>
        <taxon>Clostridia</taxon>
        <taxon>Peptostreptococcales</taxon>
        <taxon>Peptostreptococcaceae</taxon>
        <taxon>Romboutsia</taxon>
    </lineage>
</organism>
<dbReference type="AlphaFoldDB" id="A0A371IQS1"/>
<dbReference type="NCBIfam" id="TIGR02669">
    <property type="entry name" value="SpoIID_LytB"/>
    <property type="match status" value="1"/>
</dbReference>
<dbReference type="Proteomes" id="UP000243494">
    <property type="component" value="Unassembled WGS sequence"/>
</dbReference>
<dbReference type="InterPro" id="IPR014225">
    <property type="entry name" value="Spore_II_D_firmicutes"/>
</dbReference>
<dbReference type="PANTHER" id="PTHR30032">
    <property type="entry name" value="N-ACETYLMURAMOYL-L-ALANINE AMIDASE-RELATED"/>
    <property type="match status" value="1"/>
</dbReference>
<dbReference type="PANTHER" id="PTHR30032:SF4">
    <property type="entry name" value="AMIDASE ENHANCER"/>
    <property type="match status" value="1"/>
</dbReference>
<reference evidence="2 3" key="1">
    <citation type="journal article" date="2017" name="Genome Announc.">
        <title>Draft Genome Sequence of Romboutsia maritimum sp. nov. Strain CCRI-22766(T), Isolated from Coastal Estuarine Mud.</title>
        <authorList>
            <person name="Maheux A.F."/>
            <person name="Boudreau D.K."/>
            <person name="Berube E."/>
            <person name="Boissinot M."/>
            <person name="Raymond F."/>
            <person name="Brodeur S."/>
            <person name="Corbeil J."/>
            <person name="Brightwell G."/>
            <person name="Broda D."/>
            <person name="Omar R.F."/>
            <person name="Bergeron M.G."/>
        </authorList>
    </citation>
    <scope>NUCLEOTIDE SEQUENCE [LARGE SCALE GENOMIC DNA]</scope>
    <source>
        <strain evidence="2 3">CCRI-22766</strain>
    </source>
</reference>
<dbReference type="Pfam" id="PF08486">
    <property type="entry name" value="SpoIID"/>
    <property type="match status" value="1"/>
</dbReference>
<evidence type="ECO:0000259" key="1">
    <source>
        <dbReference type="Pfam" id="PF08486"/>
    </source>
</evidence>
<dbReference type="InterPro" id="IPR051922">
    <property type="entry name" value="Bact_Sporulation_Assoc"/>
</dbReference>
<dbReference type="EMBL" id="NOJZ02000025">
    <property type="protein sequence ID" value="RDY22822.1"/>
    <property type="molecule type" value="Genomic_DNA"/>
</dbReference>
<feature type="domain" description="Sporulation stage II protein D amidase enhancer LytB N-terminal" evidence="1">
    <location>
        <begin position="72"/>
        <end position="179"/>
    </location>
</feature>
<dbReference type="GO" id="GO:0030288">
    <property type="term" value="C:outer membrane-bounded periplasmic space"/>
    <property type="evidence" value="ECO:0007669"/>
    <property type="project" value="TreeGrafter"/>
</dbReference>
<dbReference type="InterPro" id="IPR013486">
    <property type="entry name" value="SpoIID/LytB"/>
</dbReference>
<gene>
    <name evidence="2" type="primary">spoIID</name>
    <name evidence="2" type="ORF">CHF27_011350</name>
</gene>
<dbReference type="OrthoDB" id="9794671at2"/>
<evidence type="ECO:0000313" key="3">
    <source>
        <dbReference type="Proteomes" id="UP000243494"/>
    </source>
</evidence>
<accession>A0A371IQS1</accession>
<comment type="caution">
    <text evidence="2">The sequence shown here is derived from an EMBL/GenBank/DDBJ whole genome shotgun (WGS) entry which is preliminary data.</text>
</comment>
<proteinExistence type="predicted"/>
<dbReference type="InterPro" id="IPR013693">
    <property type="entry name" value="SpoIID/LytB_N"/>
</dbReference>
<keyword evidence="3" id="KW-1185">Reference proteome</keyword>
<name>A0A371IQS1_9FIRM</name>
<dbReference type="NCBIfam" id="TIGR02870">
    <property type="entry name" value="spore_II_D"/>
    <property type="match status" value="1"/>
</dbReference>
<dbReference type="GO" id="GO:0030435">
    <property type="term" value="P:sporulation resulting in formation of a cellular spore"/>
    <property type="evidence" value="ECO:0007669"/>
    <property type="project" value="InterPro"/>
</dbReference>
<evidence type="ECO:0000313" key="2">
    <source>
        <dbReference type="EMBL" id="RDY22822.1"/>
    </source>
</evidence>
<sequence length="348" mass="39370">MKSPLVVLTGLVICCISIPILTSVVSYSNIKQETQTKKNTSSQSSKLEKNEIIKKVINYETVNKETPIINVYNHKLGKVQSMNMEKYLYGVLAGEMSAKFDIEALKAQAVAARTYVSYKQGHKNPSQHKNAVVCTDFKHCQEYKSYEELEKVNGSKWIKNSYSKIKQAVDATKGQIITYNNEPILPLYFSTSSGKTENSEEVFSIKYPYLKSVDSPYDKISPKYTSALKISNKQFVEYLNKSYGDIKLTENNLKNQVKITQLSKGGAVETMKVGNKEIKGTDVRRIFNLNSANFEIDFENSGIDFIVKGYGHGVGMSQWGAEGMAQEGYKYYEILSHYYSQTEIKDTY</sequence>
<dbReference type="RefSeq" id="WP_095406589.1">
    <property type="nucleotide sequence ID" value="NZ_NOJZ02000025.1"/>
</dbReference>